<dbReference type="RefSeq" id="WP_058891317.1">
    <property type="nucleotide sequence ID" value="NZ_LQBL01000028.1"/>
</dbReference>
<reference evidence="3 4" key="1">
    <citation type="submission" date="2015-12" db="EMBL/GenBank/DDBJ databases">
        <title>Serinicoccus chungangenesis strain CD08_5 genome sequencing and assembly.</title>
        <authorList>
            <person name="Chander A.M."/>
            <person name="Kaur G."/>
            <person name="Nair G.R."/>
            <person name="Dhawan D.K."/>
            <person name="Kochhar R.K."/>
            <person name="Mayilraj S."/>
            <person name="Bhadada S.K."/>
        </authorList>
    </citation>
    <scope>NUCLEOTIDE SEQUENCE [LARGE SCALE GENOMIC DNA]</scope>
    <source>
        <strain evidence="3 4">CD08_5</strain>
    </source>
</reference>
<comment type="caution">
    <text evidence="3">The sequence shown here is derived from an EMBL/GenBank/DDBJ whole genome shotgun (WGS) entry which is preliminary data.</text>
</comment>
<keyword evidence="1" id="KW-0378">Hydrolase</keyword>
<dbReference type="SMART" id="SM00331">
    <property type="entry name" value="PP2C_SIG"/>
    <property type="match status" value="1"/>
</dbReference>
<keyword evidence="4" id="KW-1185">Reference proteome</keyword>
<dbReference type="Gene3D" id="3.60.40.10">
    <property type="entry name" value="PPM-type phosphatase domain"/>
    <property type="match status" value="1"/>
</dbReference>
<evidence type="ECO:0000256" key="1">
    <source>
        <dbReference type="ARBA" id="ARBA00022801"/>
    </source>
</evidence>
<dbReference type="Pfam" id="PF07228">
    <property type="entry name" value="SpoIIE"/>
    <property type="match status" value="1"/>
</dbReference>
<dbReference type="Proteomes" id="UP000054837">
    <property type="component" value="Unassembled WGS sequence"/>
</dbReference>
<evidence type="ECO:0000313" key="4">
    <source>
        <dbReference type="Proteomes" id="UP000054837"/>
    </source>
</evidence>
<dbReference type="PANTHER" id="PTHR43156:SF2">
    <property type="entry name" value="STAGE II SPORULATION PROTEIN E"/>
    <property type="match status" value="1"/>
</dbReference>
<protein>
    <recommendedName>
        <fullName evidence="2">PPM-type phosphatase domain-containing protein</fullName>
    </recommendedName>
</protein>
<name>A0A0W8I525_9MICO</name>
<dbReference type="InterPro" id="IPR052016">
    <property type="entry name" value="Bact_Sigma-Reg"/>
</dbReference>
<dbReference type="OrthoDB" id="9151676at2"/>
<evidence type="ECO:0000313" key="3">
    <source>
        <dbReference type="EMBL" id="KUG53308.1"/>
    </source>
</evidence>
<sequence length="218" mass="22964">MPRRPLGLEGYDVAGGGAPARSVSGDFYDWHELPDGFQVVLADVMGKGLTAAILAAGLRAVLRGASRYNTLAQALRRVAASMADDLNETGAFVTIFAARLTPETGALEYVDAGHGLAVIIDATASSARLLTSEDLPIGAVDDDTWESHEDVLAPGETLAVVSDGILDLFDEPWDAVETGRELSGVSATAQDLVDEILARAAHHVVTDDVTALVVRRDR</sequence>
<organism evidence="3 4">
    <name type="scientific">Serinicoccus chungangensis</name>
    <dbReference type="NCBI Taxonomy" id="767452"/>
    <lineage>
        <taxon>Bacteria</taxon>
        <taxon>Bacillati</taxon>
        <taxon>Actinomycetota</taxon>
        <taxon>Actinomycetes</taxon>
        <taxon>Micrococcales</taxon>
        <taxon>Ornithinimicrobiaceae</taxon>
        <taxon>Serinicoccus</taxon>
    </lineage>
</organism>
<dbReference type="EMBL" id="LQBL01000028">
    <property type="protein sequence ID" value="KUG53308.1"/>
    <property type="molecule type" value="Genomic_DNA"/>
</dbReference>
<dbReference type="GO" id="GO:0016791">
    <property type="term" value="F:phosphatase activity"/>
    <property type="evidence" value="ECO:0007669"/>
    <property type="project" value="TreeGrafter"/>
</dbReference>
<gene>
    <name evidence="3" type="ORF">AVL62_00400</name>
</gene>
<dbReference type="InterPro" id="IPR036457">
    <property type="entry name" value="PPM-type-like_dom_sf"/>
</dbReference>
<dbReference type="STRING" id="767452.AVL62_00400"/>
<dbReference type="AlphaFoldDB" id="A0A0W8I525"/>
<dbReference type="PANTHER" id="PTHR43156">
    <property type="entry name" value="STAGE II SPORULATION PROTEIN E-RELATED"/>
    <property type="match status" value="1"/>
</dbReference>
<evidence type="ECO:0000259" key="2">
    <source>
        <dbReference type="SMART" id="SM00331"/>
    </source>
</evidence>
<feature type="domain" description="PPM-type phosphatase" evidence="2">
    <location>
        <begin position="8"/>
        <end position="216"/>
    </location>
</feature>
<dbReference type="InterPro" id="IPR001932">
    <property type="entry name" value="PPM-type_phosphatase-like_dom"/>
</dbReference>
<dbReference type="SUPFAM" id="SSF81606">
    <property type="entry name" value="PP2C-like"/>
    <property type="match status" value="1"/>
</dbReference>
<proteinExistence type="predicted"/>
<accession>A0A0W8I525</accession>